<gene>
    <name evidence="1" type="ORF">C5Y83_16050</name>
</gene>
<dbReference type="Gene3D" id="2.60.120.620">
    <property type="entry name" value="q2cbj1_9rhob like domain"/>
    <property type="match status" value="1"/>
</dbReference>
<protein>
    <submittedName>
        <fullName evidence="1">Phytanoyl-CoA dioxygenase family protein</fullName>
    </submittedName>
</protein>
<reference evidence="1 2" key="1">
    <citation type="submission" date="2018-02" db="EMBL/GenBank/DDBJ databases">
        <title>Comparative genomes isolates from brazilian mangrove.</title>
        <authorList>
            <person name="Araujo J.E."/>
            <person name="Taketani R.G."/>
            <person name="Silva M.C.P."/>
            <person name="Loureco M.V."/>
            <person name="Andreote F.D."/>
        </authorList>
    </citation>
    <scope>NUCLEOTIDE SEQUENCE [LARGE SCALE GENOMIC DNA]</scope>
    <source>
        <strain evidence="1 2">Hex-1 MGV</strain>
    </source>
</reference>
<dbReference type="RefSeq" id="WP_105330719.1">
    <property type="nucleotide sequence ID" value="NZ_PUHY01000010.1"/>
</dbReference>
<dbReference type="SUPFAM" id="SSF51197">
    <property type="entry name" value="Clavaminate synthase-like"/>
    <property type="match status" value="1"/>
</dbReference>
<organism evidence="1 2">
    <name type="scientific">Blastopirellula marina</name>
    <dbReference type="NCBI Taxonomy" id="124"/>
    <lineage>
        <taxon>Bacteria</taxon>
        <taxon>Pseudomonadati</taxon>
        <taxon>Planctomycetota</taxon>
        <taxon>Planctomycetia</taxon>
        <taxon>Pirellulales</taxon>
        <taxon>Pirellulaceae</taxon>
        <taxon>Blastopirellula</taxon>
    </lineage>
</organism>
<evidence type="ECO:0000313" key="1">
    <source>
        <dbReference type="EMBL" id="PQO34989.1"/>
    </source>
</evidence>
<keyword evidence="1" id="KW-0560">Oxidoreductase</keyword>
<dbReference type="Pfam" id="PF05721">
    <property type="entry name" value="PhyH"/>
    <property type="match status" value="1"/>
</dbReference>
<dbReference type="AlphaFoldDB" id="A0A2S8FS36"/>
<sequence>MSGFTVNAQQIAQFQDEGFLIVRQIFRPSEMAALIAYARGDESMLGESYVRNDGQGGETRLAVRNDLADDSLYTAVVRSQRIAGTMAALLGDEVYHYHHKMTLKQPKTGGAWEWHQDYGYWYHNGCLYPDMGSCMLAVDKATQANGCLQVLRGSHKLGRVDHVKVGEQTGAEPARVEAAIARHKLVYCEMEPGDAVFFHSNLLHRSDQNTSELPRWSLICCYNTRHNDPIVTGGRHPNYSPLEIWPDEHVTEVIERQAAVD</sequence>
<accession>A0A2S8FS36</accession>
<dbReference type="GO" id="GO:0005506">
    <property type="term" value="F:iron ion binding"/>
    <property type="evidence" value="ECO:0007669"/>
    <property type="project" value="UniProtKB-ARBA"/>
</dbReference>
<dbReference type="PANTHER" id="PTHR20883:SF51">
    <property type="entry name" value="PHYTANOYL-COA HYDROXYLASE"/>
    <property type="match status" value="1"/>
</dbReference>
<name>A0A2S8FS36_9BACT</name>
<dbReference type="PANTHER" id="PTHR20883">
    <property type="entry name" value="PHYTANOYL-COA DIOXYGENASE DOMAIN CONTAINING 1"/>
    <property type="match status" value="1"/>
</dbReference>
<dbReference type="EMBL" id="PUHY01000010">
    <property type="protein sequence ID" value="PQO34989.1"/>
    <property type="molecule type" value="Genomic_DNA"/>
</dbReference>
<dbReference type="InterPro" id="IPR008775">
    <property type="entry name" value="Phytyl_CoA_dOase-like"/>
</dbReference>
<dbReference type="OrthoDB" id="9791262at2"/>
<dbReference type="Proteomes" id="UP000238322">
    <property type="component" value="Unassembled WGS sequence"/>
</dbReference>
<dbReference type="GO" id="GO:0016706">
    <property type="term" value="F:2-oxoglutarate-dependent dioxygenase activity"/>
    <property type="evidence" value="ECO:0007669"/>
    <property type="project" value="UniProtKB-ARBA"/>
</dbReference>
<comment type="caution">
    <text evidence="1">The sequence shown here is derived from an EMBL/GenBank/DDBJ whole genome shotgun (WGS) entry which is preliminary data.</text>
</comment>
<proteinExistence type="predicted"/>
<keyword evidence="1" id="KW-0223">Dioxygenase</keyword>
<evidence type="ECO:0000313" key="2">
    <source>
        <dbReference type="Proteomes" id="UP000238322"/>
    </source>
</evidence>